<keyword evidence="3" id="KW-1185">Reference proteome</keyword>
<evidence type="ECO:0008006" key="4">
    <source>
        <dbReference type="Google" id="ProtNLM"/>
    </source>
</evidence>
<protein>
    <recommendedName>
        <fullName evidence="4">Outer membrane beta-barrel protein</fullName>
    </recommendedName>
</protein>
<accession>A0A6N6M7K9</accession>
<comment type="caution">
    <text evidence="2">The sequence shown here is derived from an EMBL/GenBank/DDBJ whole genome shotgun (WGS) entry which is preliminary data.</text>
</comment>
<proteinExistence type="predicted"/>
<name>A0A6N6M7K9_9FLAO</name>
<organism evidence="2 3">
    <name type="scientific">Salibacter halophilus</name>
    <dbReference type="NCBI Taxonomy" id="1803916"/>
    <lineage>
        <taxon>Bacteria</taxon>
        <taxon>Pseudomonadati</taxon>
        <taxon>Bacteroidota</taxon>
        <taxon>Flavobacteriia</taxon>
        <taxon>Flavobacteriales</taxon>
        <taxon>Salibacteraceae</taxon>
        <taxon>Salibacter</taxon>
    </lineage>
</organism>
<gene>
    <name evidence="2" type="ORF">F3059_00910</name>
</gene>
<evidence type="ECO:0000256" key="1">
    <source>
        <dbReference type="SAM" id="SignalP"/>
    </source>
</evidence>
<dbReference type="AlphaFoldDB" id="A0A6N6M7K9"/>
<keyword evidence="1" id="KW-0732">Signal</keyword>
<feature type="signal peptide" evidence="1">
    <location>
        <begin position="1"/>
        <end position="26"/>
    </location>
</feature>
<feature type="chain" id="PRO_5026650689" description="Outer membrane beta-barrel protein" evidence="1">
    <location>
        <begin position="27"/>
        <end position="208"/>
    </location>
</feature>
<evidence type="ECO:0000313" key="2">
    <source>
        <dbReference type="EMBL" id="KAB1066060.1"/>
    </source>
</evidence>
<dbReference type="OrthoDB" id="9806233at2"/>
<dbReference type="Proteomes" id="UP000435357">
    <property type="component" value="Unassembled WGS sequence"/>
</dbReference>
<dbReference type="RefSeq" id="WP_151166048.1">
    <property type="nucleotide sequence ID" value="NZ_WACR01000001.1"/>
</dbReference>
<dbReference type="EMBL" id="WACR01000001">
    <property type="protein sequence ID" value="KAB1066060.1"/>
    <property type="molecule type" value="Genomic_DNA"/>
</dbReference>
<reference evidence="2 3" key="1">
    <citation type="submission" date="2019-09" db="EMBL/GenBank/DDBJ databases">
        <title>Genomes of Cryomorphaceae.</title>
        <authorList>
            <person name="Bowman J.P."/>
        </authorList>
    </citation>
    <scope>NUCLEOTIDE SEQUENCE [LARGE SCALE GENOMIC DNA]</scope>
    <source>
        <strain evidence="2 3">KCTC 52047</strain>
    </source>
</reference>
<sequence>MKTNFSYIIFSLAICAVLFNPKSAYSQNDSLLENQNEIYLKLPVSPLVGDIFTSSYGASLGLEKVGKKGWSFGQEAGFLLDVPGHSSIFGGESVDQLRGIRLTSEVRKYFKTEKLKPHSGFFVSTEWDNIITQSKLSYSETAELEYGYRTSLSANAGFKVFWDKEKTGNLTLEFLAGPSLMYADAPYIDKNGFGGWLNFDFKLGYLLR</sequence>
<evidence type="ECO:0000313" key="3">
    <source>
        <dbReference type="Proteomes" id="UP000435357"/>
    </source>
</evidence>